<dbReference type="PANTHER" id="PTHR11373">
    <property type="entry name" value="DEOXYNUCLEOSIDE TRIPHOSPHATE TRIPHOSPHOHYDROLASE"/>
    <property type="match status" value="1"/>
</dbReference>
<dbReference type="AlphaFoldDB" id="A0A0B9AX36"/>
<dbReference type="PROSITE" id="PS51831">
    <property type="entry name" value="HD"/>
    <property type="match status" value="1"/>
</dbReference>
<evidence type="ECO:0000256" key="1">
    <source>
        <dbReference type="ARBA" id="ARBA00022801"/>
    </source>
</evidence>
<name>A0A0B9AX36_BRELN</name>
<evidence type="ECO:0000259" key="3">
    <source>
        <dbReference type="PROSITE" id="PS51831"/>
    </source>
</evidence>
<dbReference type="InterPro" id="IPR003607">
    <property type="entry name" value="HD/PDEase_dom"/>
</dbReference>
<dbReference type="GO" id="GO:0008832">
    <property type="term" value="F:dGTPase activity"/>
    <property type="evidence" value="ECO:0007669"/>
    <property type="project" value="TreeGrafter"/>
</dbReference>
<keyword evidence="5" id="KW-1185">Reference proteome</keyword>
<dbReference type="Proteomes" id="UP000031488">
    <property type="component" value="Unassembled WGS sequence"/>
</dbReference>
<comment type="caution">
    <text evidence="4">The sequence shown here is derived from an EMBL/GenBank/DDBJ whole genome shotgun (WGS) entry which is preliminary data.</text>
</comment>
<feature type="region of interest" description="Disordered" evidence="2">
    <location>
        <begin position="1"/>
        <end position="23"/>
    </location>
</feature>
<dbReference type="RefSeq" id="WP_039206985.1">
    <property type="nucleotide sequence ID" value="NZ_JTJZ01000013.1"/>
</dbReference>
<keyword evidence="1 4" id="KW-0378">Hydrolase</keyword>
<evidence type="ECO:0000256" key="2">
    <source>
        <dbReference type="SAM" id="MobiDB-lite"/>
    </source>
</evidence>
<dbReference type="SUPFAM" id="SSF109604">
    <property type="entry name" value="HD-domain/PDEase-like"/>
    <property type="match status" value="1"/>
</dbReference>
<dbReference type="PANTHER" id="PTHR11373:SF32">
    <property type="entry name" value="DEOXYGUANOSINETRIPHOSPHATE TRIPHOSPHOHYDROLASE"/>
    <property type="match status" value="1"/>
</dbReference>
<dbReference type="SMART" id="SM00471">
    <property type="entry name" value="HDc"/>
    <property type="match status" value="1"/>
</dbReference>
<dbReference type="NCBIfam" id="TIGR01353">
    <property type="entry name" value="dGTP_triPase"/>
    <property type="match status" value="1"/>
</dbReference>
<dbReference type="EMBL" id="JTJZ01000013">
    <property type="protein sequence ID" value="KHS53891.1"/>
    <property type="molecule type" value="Genomic_DNA"/>
</dbReference>
<proteinExistence type="predicted"/>
<dbReference type="Pfam" id="PF01966">
    <property type="entry name" value="HD"/>
    <property type="match status" value="1"/>
</dbReference>
<evidence type="ECO:0000313" key="5">
    <source>
        <dbReference type="Proteomes" id="UP000031488"/>
    </source>
</evidence>
<dbReference type="GO" id="GO:0006203">
    <property type="term" value="P:dGTP catabolic process"/>
    <property type="evidence" value="ECO:0007669"/>
    <property type="project" value="TreeGrafter"/>
</dbReference>
<dbReference type="InterPro" id="IPR006674">
    <property type="entry name" value="HD_domain"/>
</dbReference>
<dbReference type="InterPro" id="IPR050135">
    <property type="entry name" value="dGTPase-like"/>
</dbReference>
<reference evidence="4 5" key="1">
    <citation type="submission" date="2014-11" db="EMBL/GenBank/DDBJ databases">
        <title>Draft Genome Sequence of Brevibacterium linens AE038-8.</title>
        <authorList>
            <person name="Maizel D."/>
            <person name="Utturkar S.M."/>
            <person name="Brown S.D."/>
            <person name="Ferrero M."/>
            <person name="Rosen B.P."/>
        </authorList>
    </citation>
    <scope>NUCLEOTIDE SEQUENCE [LARGE SCALE GENOMIC DNA]</scope>
    <source>
        <strain evidence="4 5">AE038-8</strain>
    </source>
</reference>
<dbReference type="InterPro" id="IPR006261">
    <property type="entry name" value="dGTPase"/>
</dbReference>
<accession>A0A0B9AX36</accession>
<dbReference type="InterPro" id="IPR026875">
    <property type="entry name" value="PHydrolase_assoc_dom"/>
</dbReference>
<dbReference type="Gene3D" id="1.10.3210.10">
    <property type="entry name" value="Hypothetical protein af1432"/>
    <property type="match status" value="1"/>
</dbReference>
<dbReference type="Pfam" id="PF13286">
    <property type="entry name" value="HD_assoc"/>
    <property type="match status" value="1"/>
</dbReference>
<organism evidence="4 5">
    <name type="scientific">Brevibacterium linens</name>
    <dbReference type="NCBI Taxonomy" id="1703"/>
    <lineage>
        <taxon>Bacteria</taxon>
        <taxon>Bacillati</taxon>
        <taxon>Actinomycetota</taxon>
        <taxon>Actinomycetes</taxon>
        <taxon>Micrococcales</taxon>
        <taxon>Brevibacteriaceae</taxon>
        <taxon>Brevibacterium</taxon>
    </lineage>
</organism>
<evidence type="ECO:0000313" key="4">
    <source>
        <dbReference type="EMBL" id="KHS53891.1"/>
    </source>
</evidence>
<sequence>MERQRFHTTGGRDRNVAEEARPGEDEFRVDIERIRFSPFFSRLASVTQVIPQAGSGTVIHNRLTHSLKVSAVARSIAITLNNADEATRETVSRLGGCDPVVVQAAAAAHDLGHPPFGHLGEKELDRVSRQVLRLDDGFEGNAQTFRILTALDSCEATARGLNLTRAIRAAVLKYPWERGEWTDDRASSAARMPRGVGDDVSEGAMKFSAYATEVEEMADVLSAFPAIGKYQQTLECAVMDVADDIAYAVHDLDDFYRSNVLQYTAVSAELGRWLRDCRELAALDSSELDRRRPGHALEAIRRHTREKDPWIASEDAFRESVERVNRDLVEGLLGVPYDGGLEADRAVTGFTRRWIDRLQASIVVDPDPHIRSGHVRLSQEAWHDVVVLKFVHSRFVLERSDLAVYQRGQTRIIASLVEGFHEWLLDPDEATRIPRRLVDSVEAATQEYSDLYARNPSALGQEGAAGIVRRGRARAVVDYVASFTDAQAMSVNALITGASEEPWEAGRGL</sequence>
<protein>
    <submittedName>
        <fullName evidence="4">Deoxyguanosinetriphosphate triphosphohydrolase</fullName>
    </submittedName>
</protein>
<feature type="domain" description="HD" evidence="3">
    <location>
        <begin position="62"/>
        <end position="248"/>
    </location>
</feature>
<dbReference type="OrthoDB" id="9803619at2"/>
<dbReference type="PATRIC" id="fig|1703.6.peg.528"/>
<gene>
    <name evidence="4" type="ORF">AE0388_0646</name>
</gene>
<dbReference type="STRING" id="1703.BLSMQ_3060"/>